<dbReference type="Pfam" id="PF00535">
    <property type="entry name" value="Glycos_transf_2"/>
    <property type="match status" value="1"/>
</dbReference>
<reference evidence="2 3" key="1">
    <citation type="submission" date="2018-11" db="EMBL/GenBank/DDBJ databases">
        <title>Whole genome sequence of Streptomyces paromomycinus NBRC 15454(T).</title>
        <authorList>
            <person name="Komaki H."/>
            <person name="Tamura T."/>
        </authorList>
    </citation>
    <scope>NUCLEOTIDE SEQUENCE [LARGE SCALE GENOMIC DNA]</scope>
    <source>
        <strain evidence="2 3">NBRC 15454</strain>
    </source>
</reference>
<dbReference type="Gene3D" id="3.90.550.10">
    <property type="entry name" value="Spore Coat Polysaccharide Biosynthesis Protein SpsA, Chain A"/>
    <property type="match status" value="1"/>
</dbReference>
<dbReference type="GO" id="GO:0016740">
    <property type="term" value="F:transferase activity"/>
    <property type="evidence" value="ECO:0007669"/>
    <property type="project" value="UniProtKB-KW"/>
</dbReference>
<evidence type="ECO:0000313" key="2">
    <source>
        <dbReference type="EMBL" id="GCD41860.1"/>
    </source>
</evidence>
<gene>
    <name evidence="2" type="ORF">GKJPGBOP_01517</name>
</gene>
<dbReference type="AlphaFoldDB" id="A0A401VXQ8"/>
<evidence type="ECO:0000259" key="1">
    <source>
        <dbReference type="Pfam" id="PF00535"/>
    </source>
</evidence>
<dbReference type="SUPFAM" id="SSF53448">
    <property type="entry name" value="Nucleotide-diphospho-sugar transferases"/>
    <property type="match status" value="1"/>
</dbReference>
<keyword evidence="3" id="KW-1185">Reference proteome</keyword>
<dbReference type="InterPro" id="IPR029044">
    <property type="entry name" value="Nucleotide-diphossugar_trans"/>
</dbReference>
<evidence type="ECO:0000313" key="3">
    <source>
        <dbReference type="Proteomes" id="UP000286746"/>
    </source>
</evidence>
<proteinExistence type="predicted"/>
<name>A0A401VXQ8_STREY</name>
<feature type="domain" description="Glycosyltransferase 2-like" evidence="1">
    <location>
        <begin position="15"/>
        <end position="62"/>
    </location>
</feature>
<organism evidence="2 3">
    <name type="scientific">Streptomyces paromomycinus</name>
    <name type="common">Streptomyces rimosus subsp. paromomycinus</name>
    <dbReference type="NCBI Taxonomy" id="92743"/>
    <lineage>
        <taxon>Bacteria</taxon>
        <taxon>Bacillati</taxon>
        <taxon>Actinomycetota</taxon>
        <taxon>Actinomycetes</taxon>
        <taxon>Kitasatosporales</taxon>
        <taxon>Streptomycetaceae</taxon>
        <taxon>Streptomyces</taxon>
    </lineage>
</organism>
<sequence length="215" mass="23281">MDGADPGCVPSALADDPRVRVLALPRAVGAAAARNLALNQVRTKFVAYADDDDLLPADSLAVRHRHLITTGLGWVAGWSADLLPDGTTRTWVCPTPPGRHEPGDVWTYWASPTAEIPLGQTMLLAHTELVRAAGGHGGLPQAEDFLMVNGVTTLAAGELLPHVVYFYRKHPHQMTRGPQFDTFEGPAREFAFRHGQRLRAALAERRRVTSAAARA</sequence>
<accession>A0A401VXQ8</accession>
<dbReference type="EMBL" id="BHZD01000001">
    <property type="protein sequence ID" value="GCD41860.1"/>
    <property type="molecule type" value="Genomic_DNA"/>
</dbReference>
<comment type="caution">
    <text evidence="2">The sequence shown here is derived from an EMBL/GenBank/DDBJ whole genome shotgun (WGS) entry which is preliminary data.</text>
</comment>
<keyword evidence="2" id="KW-0808">Transferase</keyword>
<protein>
    <submittedName>
        <fullName evidence="2">Glycosyl transferase</fullName>
    </submittedName>
</protein>
<dbReference type="Proteomes" id="UP000286746">
    <property type="component" value="Unassembled WGS sequence"/>
</dbReference>
<dbReference type="InterPro" id="IPR001173">
    <property type="entry name" value="Glyco_trans_2-like"/>
</dbReference>